<name>A0ABV4Y6W2_9CYAN</name>
<dbReference type="Proteomes" id="UP001576776">
    <property type="component" value="Unassembled WGS sequence"/>
</dbReference>
<reference evidence="1 2" key="1">
    <citation type="submission" date="2024-09" db="EMBL/GenBank/DDBJ databases">
        <title>Floridaenema gen nov. (Aerosakkonemataceae, Aerosakkonematales ord. nov., Cyanobacteria) from benthic tropical and subtropical fresh waters, with the description of four new species.</title>
        <authorList>
            <person name="Moretto J.A."/>
            <person name="Berthold D.E."/>
            <person name="Lefler F.W."/>
            <person name="Huang I.-S."/>
            <person name="Laughinghouse H. IV."/>
        </authorList>
    </citation>
    <scope>NUCLEOTIDE SEQUENCE [LARGE SCALE GENOMIC DNA]</scope>
    <source>
        <strain evidence="1 2">BLCC-F154</strain>
    </source>
</reference>
<evidence type="ECO:0000313" key="2">
    <source>
        <dbReference type="Proteomes" id="UP001576776"/>
    </source>
</evidence>
<comment type="caution">
    <text evidence="1">The sequence shown here is derived from an EMBL/GenBank/DDBJ whole genome shotgun (WGS) entry which is preliminary data.</text>
</comment>
<keyword evidence="2" id="KW-1185">Reference proteome</keyword>
<proteinExistence type="predicted"/>
<evidence type="ECO:0000313" key="1">
    <source>
        <dbReference type="EMBL" id="MFB2934019.1"/>
    </source>
</evidence>
<sequence>MPAIRQSSINTQIMPPGRKLRIARPRSTQTTKVMPRIKLKIEINLQFPELGVLATIFFPKFVFNYGTAISHLGLCFGLLASLKSHGKYIEKILYFTQIFPERYLGLNDRIWR</sequence>
<protein>
    <submittedName>
        <fullName evidence="1">Uncharacterized protein</fullName>
    </submittedName>
</protein>
<dbReference type="EMBL" id="JBHFNS010000016">
    <property type="protein sequence ID" value="MFB2934019.1"/>
    <property type="molecule type" value="Genomic_DNA"/>
</dbReference>
<organism evidence="1 2">
    <name type="scientific">Floridaenema fluviatile BLCC-F154</name>
    <dbReference type="NCBI Taxonomy" id="3153640"/>
    <lineage>
        <taxon>Bacteria</taxon>
        <taxon>Bacillati</taxon>
        <taxon>Cyanobacteriota</taxon>
        <taxon>Cyanophyceae</taxon>
        <taxon>Oscillatoriophycideae</taxon>
        <taxon>Aerosakkonematales</taxon>
        <taxon>Aerosakkonemataceae</taxon>
        <taxon>Floridanema</taxon>
        <taxon>Floridanema fluviatile</taxon>
    </lineage>
</organism>
<accession>A0ABV4Y6W2</accession>
<gene>
    <name evidence="1" type="ORF">ACE1B6_01950</name>
</gene>